<protein>
    <submittedName>
        <fullName evidence="4">| hup / DNA-binding protein |:99352 Forward</fullName>
    </submittedName>
</protein>
<evidence type="ECO:0000256" key="3">
    <source>
        <dbReference type="RuleBase" id="RU003939"/>
    </source>
</evidence>
<organism evidence="4 5">
    <name type="scientific">Candidatus Hepatoplasma crinochetorum</name>
    <dbReference type="NCBI Taxonomy" id="295596"/>
    <lineage>
        <taxon>Bacteria</taxon>
        <taxon>Bacillati</taxon>
        <taxon>Mycoplasmatota</taxon>
        <taxon>Mollicutes</taxon>
        <taxon>Candidatus Hepatoplasmataceae</taxon>
        <taxon>Candidatus Hepatoplasma</taxon>
    </lineage>
</organism>
<dbReference type="SMART" id="SM00411">
    <property type="entry name" value="BHL"/>
    <property type="match status" value="1"/>
</dbReference>
<evidence type="ECO:0000256" key="2">
    <source>
        <dbReference type="ARBA" id="ARBA00023125"/>
    </source>
</evidence>
<sequence length="92" mass="10454">MNNKKDLFEDISKNTGLAKKDVQEIFDLIFINVEKSLKSSAEFAVPQFGKFKLVSRAAREARNPRTGEKIKIPAQKAVVFKPSKVLKEKFNN</sequence>
<reference evidence="5" key="1">
    <citation type="submission" date="2015-05" db="EMBL/GenBank/DDBJ databases">
        <authorList>
            <person name="Collingro A."/>
        </authorList>
    </citation>
    <scope>NUCLEOTIDE SEQUENCE [LARGE SCALE GENOMIC DNA]</scope>
    <source>
        <strain evidence="5">Ps</strain>
    </source>
</reference>
<dbReference type="GO" id="GO:0030261">
    <property type="term" value="P:chromosome condensation"/>
    <property type="evidence" value="ECO:0007669"/>
    <property type="project" value="UniProtKB-KW"/>
</dbReference>
<keyword evidence="2 4" id="KW-0238">DNA-binding</keyword>
<dbReference type="AlphaFoldDB" id="A0A0G7ZNM6"/>
<gene>
    <name evidence="4" type="ORF">HEPPS_04510</name>
</gene>
<proteinExistence type="inferred from homology"/>
<dbReference type="GO" id="GO:0003677">
    <property type="term" value="F:DNA binding"/>
    <property type="evidence" value="ECO:0007669"/>
    <property type="project" value="UniProtKB-KW"/>
</dbReference>
<evidence type="ECO:0000256" key="1">
    <source>
        <dbReference type="ARBA" id="ARBA00023067"/>
    </source>
</evidence>
<dbReference type="InterPro" id="IPR010992">
    <property type="entry name" value="IHF-like_DNA-bd_dom_sf"/>
</dbReference>
<keyword evidence="5" id="KW-1185">Reference proteome</keyword>
<accession>A0A0G7ZNM6</accession>
<dbReference type="GO" id="GO:0030527">
    <property type="term" value="F:structural constituent of chromatin"/>
    <property type="evidence" value="ECO:0007669"/>
    <property type="project" value="InterPro"/>
</dbReference>
<dbReference type="CDD" id="cd13831">
    <property type="entry name" value="HU"/>
    <property type="match status" value="1"/>
</dbReference>
<dbReference type="PANTHER" id="PTHR33175">
    <property type="entry name" value="DNA-BINDING PROTEIN HU"/>
    <property type="match status" value="1"/>
</dbReference>
<dbReference type="PANTHER" id="PTHR33175:SF3">
    <property type="entry name" value="DNA-BINDING PROTEIN HU-BETA"/>
    <property type="match status" value="1"/>
</dbReference>
<name>A0A0G7ZNM6_9MOLU</name>
<dbReference type="Proteomes" id="UP000242141">
    <property type="component" value="Unassembled WGS sequence"/>
</dbReference>
<dbReference type="EMBL" id="CWGI01000001">
    <property type="protein sequence ID" value="CRX37224.1"/>
    <property type="molecule type" value="Genomic_DNA"/>
</dbReference>
<dbReference type="InterPro" id="IPR000119">
    <property type="entry name" value="Hist_DNA-bd"/>
</dbReference>
<dbReference type="Gene3D" id="4.10.520.10">
    <property type="entry name" value="IHF-like DNA-binding proteins"/>
    <property type="match status" value="1"/>
</dbReference>
<keyword evidence="1" id="KW-0226">DNA condensation</keyword>
<evidence type="ECO:0000313" key="5">
    <source>
        <dbReference type="Proteomes" id="UP000242141"/>
    </source>
</evidence>
<dbReference type="GO" id="GO:0005829">
    <property type="term" value="C:cytosol"/>
    <property type="evidence" value="ECO:0007669"/>
    <property type="project" value="TreeGrafter"/>
</dbReference>
<dbReference type="Pfam" id="PF00216">
    <property type="entry name" value="Bac_DNA_binding"/>
    <property type="match status" value="1"/>
</dbReference>
<comment type="similarity">
    <text evidence="3">Belongs to the bacterial histone-like protein family.</text>
</comment>
<evidence type="ECO:0000313" key="4">
    <source>
        <dbReference type="EMBL" id="CRX37224.1"/>
    </source>
</evidence>
<dbReference type="SUPFAM" id="SSF47729">
    <property type="entry name" value="IHF-like DNA-binding proteins"/>
    <property type="match status" value="1"/>
</dbReference>
<dbReference type="PRINTS" id="PR01727">
    <property type="entry name" value="DNABINDINGHU"/>
</dbReference>